<dbReference type="InterPro" id="IPR005888">
    <property type="entry name" value="dTDP_Gluc_deHydtase"/>
</dbReference>
<evidence type="ECO:0000256" key="1">
    <source>
        <dbReference type="ARBA" id="ARBA00001911"/>
    </source>
</evidence>
<dbReference type="GO" id="GO:0009225">
    <property type="term" value="P:nucleotide-sugar metabolic process"/>
    <property type="evidence" value="ECO:0007669"/>
    <property type="project" value="InterPro"/>
</dbReference>
<dbReference type="Proteomes" id="UP000281406">
    <property type="component" value="Unassembled WGS sequence"/>
</dbReference>
<keyword evidence="3" id="KW-0456">Lyase</keyword>
<gene>
    <name evidence="6" type="ORF">DPX16_4036</name>
</gene>
<dbReference type="PANTHER" id="PTHR43000">
    <property type="entry name" value="DTDP-D-GLUCOSE 4,6-DEHYDRATASE-RELATED"/>
    <property type="match status" value="1"/>
</dbReference>
<dbReference type="SUPFAM" id="SSF51735">
    <property type="entry name" value="NAD(P)-binding Rossmann-fold domains"/>
    <property type="match status" value="1"/>
</dbReference>
<dbReference type="AlphaFoldDB" id="A0A3N0XY71"/>
<evidence type="ECO:0000259" key="5">
    <source>
        <dbReference type="Pfam" id="PF16363"/>
    </source>
</evidence>
<dbReference type="Gene3D" id="3.40.50.720">
    <property type="entry name" value="NAD(P)-binding Rossmann-like Domain"/>
    <property type="match status" value="1"/>
</dbReference>
<dbReference type="Gene3D" id="3.90.25.10">
    <property type="entry name" value="UDP-galactose 4-epimerase, domain 1"/>
    <property type="match status" value="1"/>
</dbReference>
<accession>A0A3N0XY71</accession>
<evidence type="ECO:0000256" key="3">
    <source>
        <dbReference type="ARBA" id="ARBA00023239"/>
    </source>
</evidence>
<sequence length="364" mass="41867">MRAQRRRGQSLAARLIRVSAAANLLQLSGSHLITALAERFPHWRIINVDNLQRCSSLKNLRSVEGSSRYTFIPGDVCNPFFINHLFSTENIEIVFHCAAETHVESSFLCPSHFMRVNADGTGVLVRAALEARVRRFIYISTDEVYGDSLDQPFDELSPQRPTNPYSASKAAAENIVMSYWIKHKFPVVITRSSNVYGPRQYHEKVIPRFLSLIQQEQKCTIQGSGLQSRHFLYVSDVTDAFLTVMEKGILGEIYNIGSSFEIPIIQLARELVKMKVKNVSCETLDDWMEFVEDRPVTELRYPMISEKLHRLGWRPKVTWKEGIRRTIKWYEENPNYWPLISENPENPAESCDQTPSHSVPYEAR</sequence>
<dbReference type="GO" id="GO:0008460">
    <property type="term" value="F:dTDP-glucose 4,6-dehydratase activity"/>
    <property type="evidence" value="ECO:0007669"/>
    <property type="project" value="InterPro"/>
</dbReference>
<dbReference type="CDD" id="cd05246">
    <property type="entry name" value="dTDP_GD_SDR_e"/>
    <property type="match status" value="1"/>
</dbReference>
<evidence type="ECO:0000256" key="2">
    <source>
        <dbReference type="ARBA" id="ARBA00023027"/>
    </source>
</evidence>
<feature type="region of interest" description="Disordered" evidence="4">
    <location>
        <begin position="341"/>
        <end position="364"/>
    </location>
</feature>
<proteinExistence type="predicted"/>
<reference evidence="6 7" key="1">
    <citation type="submission" date="2018-10" db="EMBL/GenBank/DDBJ databases">
        <title>Genome assembly for a Yunnan-Guizhou Plateau 3E fish, Anabarilius grahami (Regan), and its evolutionary and genetic applications.</title>
        <authorList>
            <person name="Jiang W."/>
        </authorList>
    </citation>
    <scope>NUCLEOTIDE SEQUENCE [LARGE SCALE GENOMIC DNA]</scope>
    <source>
        <strain evidence="6">AG-KIZ</strain>
        <tissue evidence="6">Muscle</tissue>
    </source>
</reference>
<dbReference type="InterPro" id="IPR036291">
    <property type="entry name" value="NAD(P)-bd_dom_sf"/>
</dbReference>
<comment type="caution">
    <text evidence="6">The sequence shown here is derived from an EMBL/GenBank/DDBJ whole genome shotgun (WGS) entry which is preliminary data.</text>
</comment>
<dbReference type="OrthoDB" id="16464at2759"/>
<keyword evidence="7" id="KW-1185">Reference proteome</keyword>
<dbReference type="Pfam" id="PF16363">
    <property type="entry name" value="GDP_Man_Dehyd"/>
    <property type="match status" value="1"/>
</dbReference>
<evidence type="ECO:0000313" key="7">
    <source>
        <dbReference type="Proteomes" id="UP000281406"/>
    </source>
</evidence>
<comment type="cofactor">
    <cofactor evidence="1">
        <name>NAD(+)</name>
        <dbReference type="ChEBI" id="CHEBI:57540"/>
    </cofactor>
</comment>
<dbReference type="InterPro" id="IPR016040">
    <property type="entry name" value="NAD(P)-bd_dom"/>
</dbReference>
<protein>
    <submittedName>
        <fullName evidence="6">dTDP-D-glucose 4,6-dehydratase</fullName>
    </submittedName>
</protein>
<dbReference type="EMBL" id="RJVU01057277">
    <property type="protein sequence ID" value="ROK31085.1"/>
    <property type="molecule type" value="Genomic_DNA"/>
</dbReference>
<organism evidence="6 7">
    <name type="scientific">Anabarilius grahami</name>
    <name type="common">Kanglang fish</name>
    <name type="synonym">Barilius grahami</name>
    <dbReference type="NCBI Taxonomy" id="495550"/>
    <lineage>
        <taxon>Eukaryota</taxon>
        <taxon>Metazoa</taxon>
        <taxon>Chordata</taxon>
        <taxon>Craniata</taxon>
        <taxon>Vertebrata</taxon>
        <taxon>Euteleostomi</taxon>
        <taxon>Actinopterygii</taxon>
        <taxon>Neopterygii</taxon>
        <taxon>Teleostei</taxon>
        <taxon>Ostariophysi</taxon>
        <taxon>Cypriniformes</taxon>
        <taxon>Xenocyprididae</taxon>
        <taxon>Xenocypridinae</taxon>
        <taxon>Xenocypridinae incertae sedis</taxon>
        <taxon>Anabarilius</taxon>
    </lineage>
</organism>
<feature type="domain" description="NAD(P)-binding" evidence="5">
    <location>
        <begin position="29"/>
        <end position="326"/>
    </location>
</feature>
<evidence type="ECO:0000313" key="6">
    <source>
        <dbReference type="EMBL" id="ROK31085.1"/>
    </source>
</evidence>
<name>A0A3N0XY71_ANAGA</name>
<keyword evidence="2" id="KW-0520">NAD</keyword>
<evidence type="ECO:0000256" key="4">
    <source>
        <dbReference type="SAM" id="MobiDB-lite"/>
    </source>
</evidence>